<comment type="caution">
    <text evidence="3">The sequence shown here is derived from an EMBL/GenBank/DDBJ whole genome shotgun (WGS) entry which is preliminary data.</text>
</comment>
<proteinExistence type="predicted"/>
<dbReference type="Pfam" id="PF11160">
    <property type="entry name" value="Hva1_TUDOR"/>
    <property type="match status" value="1"/>
</dbReference>
<feature type="domain" description="Hypervirulence associated protein TUDOR" evidence="2">
    <location>
        <begin position="92"/>
        <end position="150"/>
    </location>
</feature>
<protein>
    <recommendedName>
        <fullName evidence="2">Hypervirulence associated protein TUDOR domain-containing protein</fullName>
    </recommendedName>
</protein>
<sequence length="152" mass="16664">MTQESSAKDEPTNCVDSWENSVLRKEGHEAYKDFKRDQDTGRVSPSGHTPQTDTKRQGRGFNQTQVSETKSSGPEGSPEGIAGDKTRVPKAGQKVQWQGDSGVIKGEAVEVLFEKKTINGEEVEAAKEEPKVVVKDSESGKVYVKSPDEVHF</sequence>
<name>A0A9P4JHA0_9PLEO</name>
<dbReference type="EMBL" id="ML994078">
    <property type="protein sequence ID" value="KAF2199396.1"/>
    <property type="molecule type" value="Genomic_DNA"/>
</dbReference>
<evidence type="ECO:0000313" key="4">
    <source>
        <dbReference type="Proteomes" id="UP000799536"/>
    </source>
</evidence>
<organism evidence="3 4">
    <name type="scientific">Delitschia confertaspora ATCC 74209</name>
    <dbReference type="NCBI Taxonomy" id="1513339"/>
    <lineage>
        <taxon>Eukaryota</taxon>
        <taxon>Fungi</taxon>
        <taxon>Dikarya</taxon>
        <taxon>Ascomycota</taxon>
        <taxon>Pezizomycotina</taxon>
        <taxon>Dothideomycetes</taxon>
        <taxon>Pleosporomycetidae</taxon>
        <taxon>Pleosporales</taxon>
        <taxon>Delitschiaceae</taxon>
        <taxon>Delitschia</taxon>
    </lineage>
</organism>
<dbReference type="InterPro" id="IPR021331">
    <property type="entry name" value="Hva1_TUDOR"/>
</dbReference>
<feature type="region of interest" description="Disordered" evidence="1">
    <location>
        <begin position="1"/>
        <end position="97"/>
    </location>
</feature>
<gene>
    <name evidence="3" type="ORF">GQ43DRAFT_473679</name>
</gene>
<feature type="compositionally biased region" description="Basic and acidic residues" evidence="1">
    <location>
        <begin position="1"/>
        <end position="11"/>
    </location>
</feature>
<evidence type="ECO:0000259" key="2">
    <source>
        <dbReference type="Pfam" id="PF11160"/>
    </source>
</evidence>
<evidence type="ECO:0000256" key="1">
    <source>
        <dbReference type="SAM" id="MobiDB-lite"/>
    </source>
</evidence>
<keyword evidence="4" id="KW-1185">Reference proteome</keyword>
<feature type="compositionally biased region" description="Polar residues" evidence="1">
    <location>
        <begin position="60"/>
        <end position="74"/>
    </location>
</feature>
<reference evidence="3" key="1">
    <citation type="journal article" date="2020" name="Stud. Mycol.">
        <title>101 Dothideomycetes genomes: a test case for predicting lifestyles and emergence of pathogens.</title>
        <authorList>
            <person name="Haridas S."/>
            <person name="Albert R."/>
            <person name="Binder M."/>
            <person name="Bloem J."/>
            <person name="Labutti K."/>
            <person name="Salamov A."/>
            <person name="Andreopoulos B."/>
            <person name="Baker S."/>
            <person name="Barry K."/>
            <person name="Bills G."/>
            <person name="Bluhm B."/>
            <person name="Cannon C."/>
            <person name="Castanera R."/>
            <person name="Culley D."/>
            <person name="Daum C."/>
            <person name="Ezra D."/>
            <person name="Gonzalez J."/>
            <person name="Henrissat B."/>
            <person name="Kuo A."/>
            <person name="Liang C."/>
            <person name="Lipzen A."/>
            <person name="Lutzoni F."/>
            <person name="Magnuson J."/>
            <person name="Mondo S."/>
            <person name="Nolan M."/>
            <person name="Ohm R."/>
            <person name="Pangilinan J."/>
            <person name="Park H.-J."/>
            <person name="Ramirez L."/>
            <person name="Alfaro M."/>
            <person name="Sun H."/>
            <person name="Tritt A."/>
            <person name="Yoshinaga Y."/>
            <person name="Zwiers L.-H."/>
            <person name="Turgeon B."/>
            <person name="Goodwin S."/>
            <person name="Spatafora J."/>
            <person name="Crous P."/>
            <person name="Grigoriev I."/>
        </authorList>
    </citation>
    <scope>NUCLEOTIDE SEQUENCE</scope>
    <source>
        <strain evidence="3">ATCC 74209</strain>
    </source>
</reference>
<feature type="compositionally biased region" description="Polar residues" evidence="1">
    <location>
        <begin position="41"/>
        <end position="52"/>
    </location>
</feature>
<dbReference type="AlphaFoldDB" id="A0A9P4JHA0"/>
<feature type="compositionally biased region" description="Basic and acidic residues" evidence="1">
    <location>
        <begin position="22"/>
        <end position="40"/>
    </location>
</feature>
<dbReference type="OrthoDB" id="3360421at2759"/>
<evidence type="ECO:0000313" key="3">
    <source>
        <dbReference type="EMBL" id="KAF2199396.1"/>
    </source>
</evidence>
<dbReference type="Proteomes" id="UP000799536">
    <property type="component" value="Unassembled WGS sequence"/>
</dbReference>
<accession>A0A9P4JHA0</accession>